<proteinExistence type="predicted"/>
<dbReference type="AlphaFoldDB" id="T4ZXQ2"/>
<gene>
    <name evidence="2" type="ORF">OCS_06367</name>
</gene>
<name>T4ZXQ2_OPHSC</name>
<dbReference type="EMBL" id="KE656112">
    <property type="protein sequence ID" value="EQK97919.1"/>
    <property type="molecule type" value="Genomic_DNA"/>
</dbReference>
<reference evidence="2 3" key="1">
    <citation type="journal article" date="2013" name="Chin. Sci. Bull.">
        <title>Genome survey uncovers the secrets of sex and lifestyle in caterpillar fungus.</title>
        <authorList>
            <person name="Hu X."/>
            <person name="Zhang Y."/>
            <person name="Xiao G."/>
            <person name="Zheng P."/>
            <person name="Xia Y."/>
            <person name="Zhang X."/>
            <person name="St Leger R.J."/>
            <person name="Liu X."/>
            <person name="Wang C."/>
        </authorList>
    </citation>
    <scope>NUCLEOTIDE SEQUENCE [LARGE SCALE GENOMIC DNA]</scope>
    <source>
        <strain evidence="3">Co18 / CGMCC 3.14243</strain>
        <tissue evidence="2">Fruit-body</tissue>
    </source>
</reference>
<accession>T4ZXQ2</accession>
<dbReference type="eggNOG" id="ENOG502T65X">
    <property type="taxonomic scope" value="Eukaryota"/>
</dbReference>
<feature type="compositionally biased region" description="Polar residues" evidence="1">
    <location>
        <begin position="22"/>
        <end position="31"/>
    </location>
</feature>
<protein>
    <submittedName>
        <fullName evidence="2">Uncharacterized protein</fullName>
    </submittedName>
</protein>
<evidence type="ECO:0000313" key="3">
    <source>
        <dbReference type="Proteomes" id="UP000019374"/>
    </source>
</evidence>
<dbReference type="HOGENOM" id="CLU_1741123_0_0_1"/>
<dbReference type="Proteomes" id="UP000019374">
    <property type="component" value="Unassembled WGS sequence"/>
</dbReference>
<organism evidence="2 3">
    <name type="scientific">Ophiocordyceps sinensis (strain Co18 / CGMCC 3.14243)</name>
    <name type="common">Yarsagumba caterpillar fungus</name>
    <name type="synonym">Hirsutella sinensis</name>
    <dbReference type="NCBI Taxonomy" id="911162"/>
    <lineage>
        <taxon>Eukaryota</taxon>
        <taxon>Fungi</taxon>
        <taxon>Dikarya</taxon>
        <taxon>Ascomycota</taxon>
        <taxon>Pezizomycotina</taxon>
        <taxon>Sordariomycetes</taxon>
        <taxon>Hypocreomycetidae</taxon>
        <taxon>Hypocreales</taxon>
        <taxon>Ophiocordycipitaceae</taxon>
        <taxon>Ophiocordyceps</taxon>
    </lineage>
</organism>
<evidence type="ECO:0000313" key="2">
    <source>
        <dbReference type="EMBL" id="EQK97919.1"/>
    </source>
</evidence>
<sequence length="150" mass="15928">MPRQNHGATASGYESYKVSMNIPETPSTSLPIQPPADAADDAADDAAAGAILPARIKGQLPLAATSPETSDRPEMPSFCQPCQQARAAPAFIARVNTLFEDVYCSACQISHAAVFFSTIERNKPSPSRKCIGHQGYLSACPHLQVSLAEL</sequence>
<feature type="region of interest" description="Disordered" evidence="1">
    <location>
        <begin position="1"/>
        <end position="44"/>
    </location>
</feature>
<evidence type="ECO:0000256" key="1">
    <source>
        <dbReference type="SAM" id="MobiDB-lite"/>
    </source>
</evidence>